<evidence type="ECO:0000256" key="7">
    <source>
        <dbReference type="SAM" id="Phobius"/>
    </source>
</evidence>
<feature type="transmembrane region" description="Helical" evidence="7">
    <location>
        <begin position="74"/>
        <end position="97"/>
    </location>
</feature>
<sequence length="534" mass="59933">MCRFRCDGPTWCLTRPTWSLRRRASFGLTRPSHRLVFAAADSCRRWYRCRLPRVRLWHTISWTPMLAEGRRRQLHVLLAVVLDACTIAAAFSLAYLLRFFWELVPASDSPPVGPYVAILPVLIPGWIVVFAAYGLYRERLQGFFDEALRVTSAVSVGMMTLLAGSFFYRQFSYSRLWILFAWGLSIVLVLTARGILRAAHRAIRARGVDVRRVLIVGSGPEARDLTRVLRTHPEYGQRPVAFVTDGSASDVDGLPVVGTPPQVLHAVRRVGAHRVIIALPAEARETTLQVTAACQEAGVPFAIVPDLYALVASGADVELVERLPLLTLRGTPLAGWGRRLKDALDIVGALVGVILILPLAAVIALLIVLDSPGPVFYRQRRIGKAAVPFYAWKFRTMVVDADEHLARDSKLRERFAATFKLVDDPRVTSMGRWLRRTSIDELPQLINVLKGEMSLVGPRPIVEEELRKYGAWERRLLCVKPGLTGMWQVLRHHKPDYAQRVSLDMYYIDHWSVGLDVKILLRTLPSVIAGRGAY</sequence>
<dbReference type="GO" id="GO:0016020">
    <property type="term" value="C:membrane"/>
    <property type="evidence" value="ECO:0007669"/>
    <property type="project" value="UniProtKB-SubCell"/>
</dbReference>
<comment type="subcellular location">
    <subcellularLocation>
        <location evidence="1">Membrane</location>
        <topology evidence="1">Multi-pass membrane protein</topology>
    </subcellularLocation>
</comment>
<accession>A0A537IUH9</accession>
<dbReference type="EMBL" id="VBAP01000050">
    <property type="protein sequence ID" value="TMI74935.1"/>
    <property type="molecule type" value="Genomic_DNA"/>
</dbReference>
<dbReference type="GO" id="GO:0016780">
    <property type="term" value="F:phosphotransferase activity, for other substituted phosphate groups"/>
    <property type="evidence" value="ECO:0007669"/>
    <property type="project" value="TreeGrafter"/>
</dbReference>
<dbReference type="AlphaFoldDB" id="A0A537IUH9"/>
<dbReference type="PANTHER" id="PTHR30576:SF10">
    <property type="entry name" value="SLL5057 PROTEIN"/>
    <property type="match status" value="1"/>
</dbReference>
<evidence type="ECO:0000256" key="3">
    <source>
        <dbReference type="ARBA" id="ARBA00022679"/>
    </source>
</evidence>
<evidence type="ECO:0000256" key="1">
    <source>
        <dbReference type="ARBA" id="ARBA00004141"/>
    </source>
</evidence>
<evidence type="ECO:0000313" key="10">
    <source>
        <dbReference type="Proteomes" id="UP000318834"/>
    </source>
</evidence>
<evidence type="ECO:0000313" key="9">
    <source>
        <dbReference type="EMBL" id="TMI74935.1"/>
    </source>
</evidence>
<proteinExistence type="inferred from homology"/>
<dbReference type="Gene3D" id="3.40.50.720">
    <property type="entry name" value="NAD(P)-binding Rossmann-like Domain"/>
    <property type="match status" value="1"/>
</dbReference>
<dbReference type="PANTHER" id="PTHR30576">
    <property type="entry name" value="COLANIC BIOSYNTHESIS UDP-GLUCOSE LIPID CARRIER TRANSFERASE"/>
    <property type="match status" value="1"/>
</dbReference>
<feature type="transmembrane region" description="Helical" evidence="7">
    <location>
        <begin position="174"/>
        <end position="196"/>
    </location>
</feature>
<dbReference type="Pfam" id="PF13727">
    <property type="entry name" value="CoA_binding_3"/>
    <property type="match status" value="1"/>
</dbReference>
<feature type="transmembrane region" description="Helical" evidence="7">
    <location>
        <begin position="148"/>
        <end position="168"/>
    </location>
</feature>
<keyword evidence="3 9" id="KW-0808">Transferase</keyword>
<dbReference type="InterPro" id="IPR036291">
    <property type="entry name" value="NAD(P)-bd_dom_sf"/>
</dbReference>
<evidence type="ECO:0000256" key="6">
    <source>
        <dbReference type="ARBA" id="ARBA00023136"/>
    </source>
</evidence>
<comment type="similarity">
    <text evidence="2">Belongs to the bacterial sugar transferase family.</text>
</comment>
<dbReference type="InterPro" id="IPR003362">
    <property type="entry name" value="Bact_transf"/>
</dbReference>
<evidence type="ECO:0000256" key="4">
    <source>
        <dbReference type="ARBA" id="ARBA00022692"/>
    </source>
</evidence>
<feature type="transmembrane region" description="Helical" evidence="7">
    <location>
        <begin position="346"/>
        <end position="369"/>
    </location>
</feature>
<evidence type="ECO:0000259" key="8">
    <source>
        <dbReference type="Pfam" id="PF02397"/>
    </source>
</evidence>
<keyword evidence="5 7" id="KW-1133">Transmembrane helix</keyword>
<dbReference type="Pfam" id="PF02397">
    <property type="entry name" value="Bac_transf"/>
    <property type="match status" value="1"/>
</dbReference>
<organism evidence="9 10">
    <name type="scientific">Candidatus Segetimicrobium genomatis</name>
    <dbReference type="NCBI Taxonomy" id="2569760"/>
    <lineage>
        <taxon>Bacteria</taxon>
        <taxon>Bacillati</taxon>
        <taxon>Candidatus Sysuimicrobiota</taxon>
        <taxon>Candidatus Sysuimicrobiia</taxon>
        <taxon>Candidatus Sysuimicrobiales</taxon>
        <taxon>Candidatus Segetimicrobiaceae</taxon>
        <taxon>Candidatus Segetimicrobium</taxon>
    </lineage>
</organism>
<reference evidence="9 10" key="1">
    <citation type="journal article" date="2019" name="Nat. Microbiol.">
        <title>Mediterranean grassland soil C-N compound turnover is dependent on rainfall and depth, and is mediated by genomically divergent microorganisms.</title>
        <authorList>
            <person name="Diamond S."/>
            <person name="Andeer P.F."/>
            <person name="Li Z."/>
            <person name="Crits-Christoph A."/>
            <person name="Burstein D."/>
            <person name="Anantharaman K."/>
            <person name="Lane K.R."/>
            <person name="Thomas B.C."/>
            <person name="Pan C."/>
            <person name="Northen T.R."/>
            <person name="Banfield J.F."/>
        </authorList>
    </citation>
    <scope>NUCLEOTIDE SEQUENCE [LARGE SCALE GENOMIC DNA]</scope>
    <source>
        <strain evidence="9">NP_8</strain>
    </source>
</reference>
<gene>
    <name evidence="9" type="ORF">E6H05_07315</name>
</gene>
<dbReference type="InterPro" id="IPR017475">
    <property type="entry name" value="EPS_sugar_tfrase"/>
</dbReference>
<evidence type="ECO:0000256" key="2">
    <source>
        <dbReference type="ARBA" id="ARBA00006464"/>
    </source>
</evidence>
<feature type="domain" description="Bacterial sugar transferase" evidence="8">
    <location>
        <begin position="341"/>
        <end position="528"/>
    </location>
</feature>
<keyword evidence="6 7" id="KW-0472">Membrane</keyword>
<evidence type="ECO:0000256" key="5">
    <source>
        <dbReference type="ARBA" id="ARBA00022989"/>
    </source>
</evidence>
<keyword evidence="4 7" id="KW-0812">Transmembrane</keyword>
<dbReference type="NCBIfam" id="TIGR03025">
    <property type="entry name" value="EPS_sugtrans"/>
    <property type="match status" value="1"/>
</dbReference>
<dbReference type="Proteomes" id="UP000318834">
    <property type="component" value="Unassembled WGS sequence"/>
</dbReference>
<comment type="caution">
    <text evidence="9">The sequence shown here is derived from an EMBL/GenBank/DDBJ whole genome shotgun (WGS) entry which is preliminary data.</text>
</comment>
<dbReference type="SUPFAM" id="SSF51735">
    <property type="entry name" value="NAD(P)-binding Rossmann-fold domains"/>
    <property type="match status" value="1"/>
</dbReference>
<protein>
    <submittedName>
        <fullName evidence="9">Sugar transferase</fullName>
    </submittedName>
</protein>
<name>A0A537IUH9_9BACT</name>
<feature type="transmembrane region" description="Helical" evidence="7">
    <location>
        <begin position="117"/>
        <end position="136"/>
    </location>
</feature>